<dbReference type="GeneID" id="102077341"/>
<keyword evidence="10" id="KW-0735">Signal-anchor</keyword>
<keyword evidence="11" id="KW-1133">Transmembrane helix</keyword>
<dbReference type="Proteomes" id="UP000005207">
    <property type="component" value="Linkage group LG4"/>
</dbReference>
<evidence type="ECO:0000256" key="24">
    <source>
        <dbReference type="ARBA" id="ARBA00031659"/>
    </source>
</evidence>
<dbReference type="RefSeq" id="XP_005468682.1">
    <property type="nucleotide sequence ID" value="XM_005468625.4"/>
</dbReference>
<evidence type="ECO:0000256" key="23">
    <source>
        <dbReference type="ARBA" id="ARBA00030985"/>
    </source>
</evidence>
<keyword evidence="20" id="KW-0325">Glycoprotein</keyword>
<evidence type="ECO:0000256" key="3">
    <source>
        <dbReference type="ARBA" id="ARBA00004648"/>
    </source>
</evidence>
<evidence type="ECO:0000313" key="28">
    <source>
        <dbReference type="Proteomes" id="UP000005207"/>
    </source>
</evidence>
<dbReference type="PROSITE" id="PS00036">
    <property type="entry name" value="BZIP_BASIC"/>
    <property type="match status" value="1"/>
</dbReference>
<evidence type="ECO:0000256" key="19">
    <source>
        <dbReference type="ARBA" id="ARBA00023166"/>
    </source>
</evidence>
<dbReference type="PROSITE" id="PS50217">
    <property type="entry name" value="BZIP"/>
    <property type="match status" value="1"/>
</dbReference>
<keyword evidence="17" id="KW-0010">Activator</keyword>
<comment type="subcellular location">
    <subcellularLocation>
        <location evidence="3">Endoplasmic reticulum membrane</location>
        <topology evidence="3">Single-pass type II membrane protein</topology>
    </subcellularLocation>
    <subcellularLocation>
        <location evidence="2">Endoplasmic reticulum membrane</location>
        <topology evidence="2">Single-pass type III membrane protein</topology>
    </subcellularLocation>
    <subcellularLocation>
        <location evidence="1">Nucleus</location>
    </subcellularLocation>
</comment>
<feature type="region of interest" description="Disordered" evidence="25">
    <location>
        <begin position="471"/>
        <end position="520"/>
    </location>
</feature>
<dbReference type="FunFam" id="1.10.880.10:FF:000004">
    <property type="entry name" value="Nuclear factor, erythroid 2"/>
    <property type="match status" value="1"/>
</dbReference>
<feature type="domain" description="BZIP" evidence="26">
    <location>
        <begin position="693"/>
        <end position="756"/>
    </location>
</feature>
<evidence type="ECO:0000256" key="15">
    <source>
        <dbReference type="ARBA" id="ARBA00023125"/>
    </source>
</evidence>
<dbReference type="GO" id="GO:0008289">
    <property type="term" value="F:lipid binding"/>
    <property type="evidence" value="ECO:0007669"/>
    <property type="project" value="UniProtKB-KW"/>
</dbReference>
<dbReference type="InterPro" id="IPR004826">
    <property type="entry name" value="bZIP_Maf"/>
</dbReference>
<dbReference type="GO" id="GO:0000978">
    <property type="term" value="F:RNA polymerase II cis-regulatory region sequence-specific DNA binding"/>
    <property type="evidence" value="ECO:0007669"/>
    <property type="project" value="InterPro"/>
</dbReference>
<reference evidence="28" key="1">
    <citation type="submission" date="2012-01" db="EMBL/GenBank/DDBJ databases">
        <title>The Genome Sequence of Oreochromis niloticus (Nile Tilapia).</title>
        <authorList>
            <consortium name="Broad Institute Genome Assembly Team"/>
            <consortium name="Broad Institute Sequencing Platform"/>
            <person name="Di Palma F."/>
            <person name="Johnson J."/>
            <person name="Lander E.S."/>
            <person name="Lindblad-Toh K."/>
        </authorList>
    </citation>
    <scope>NUCLEOTIDE SEQUENCE [LARGE SCALE GENOMIC DNA]</scope>
</reference>
<keyword evidence="14" id="KW-0446">Lipid-binding</keyword>
<gene>
    <name evidence="27" type="primary">nfe2l1a</name>
</gene>
<evidence type="ECO:0000256" key="5">
    <source>
        <dbReference type="ARBA" id="ARBA00020485"/>
    </source>
</evidence>
<evidence type="ECO:0000256" key="6">
    <source>
        <dbReference type="ARBA" id="ARBA00022491"/>
    </source>
</evidence>
<evidence type="ECO:0000256" key="20">
    <source>
        <dbReference type="ARBA" id="ARBA00023180"/>
    </source>
</evidence>
<sequence length="798" mass="90245">MLHLKKYFTEGLIQMAILLSLCGVRVDVELEPYLPSSLHEMILGPTSALTETQFHNLRNHLEEGLHPKSVELDGFSTEQRLLGWVRSLDRLHVPHAELETWLVQREPEPLPIRSPDQASLLERIPAEIERELTALPVEPQAELEDEEEKEDTETSLQECFRLLEETFPSTEEQWLNDAGGGVEDLESQPSDRDPLLFSTDNPSMDFELHWQDLLNIMEPENTDMDMASSGHNLNSRPSGTFRGNVSGTLSNCCDNPATEADQETLLMETHLQHGLLEPLTESETVLLPLTPTAELDDHNSALNTQDTLNNIDGHPLNSPPDQTDLLAEEPLEDFSMELMEEDNIITFLSQVYVGRMEPEHLSGIDVNFQSSNSTIPLEGNVMTQDLAGSPPSHLLGYEDNEDDLPIPLSDLLEDATILDEIRLLDQALEEGFSPEMAARLEDESYFNHELAEQEISNDDDHLGSKIAVRENHGRPSTHHHGNSTDCEDELDSDSGLSLDFSHSPASPCTSEASSCSSSSTSSSFYVSATGSFFSKDDEEDSEEGLAGSDMEAVMMIKQEELEEEEMGAVGGENHENKLVPVDYSDHSLFHGFSWLEHIGHDHTYNMPWSSACSIPLGKMPTKHAKSARQHDSVKPYPQSFSRSISENKIWSRDERRAQTLKIPFSNEVIVNLPVEDFNSLLSNYQLSEEQLTLIKDIRRRGKNKIAAQNCRKRKQDVLLGLEDDVSSLRRYRSRLLREKRETLRHLQEIRHHMEMLYKKVFSRLTSEEGSPMDATEYMLHFKPNGRNNKKQSQKDKEK</sequence>
<evidence type="ECO:0000256" key="7">
    <source>
        <dbReference type="ARBA" id="ARBA00022548"/>
    </source>
</evidence>
<dbReference type="AlphaFoldDB" id="A0A669CJ57"/>
<dbReference type="OrthoDB" id="7458135at2759"/>
<keyword evidence="18" id="KW-0804">Transcription</keyword>
<keyword evidence="19" id="KW-1207">Sterol metabolism</keyword>
<dbReference type="GO" id="GO:0000981">
    <property type="term" value="F:DNA-binding transcription factor activity, RNA polymerase II-specific"/>
    <property type="evidence" value="ECO:0007669"/>
    <property type="project" value="TreeGrafter"/>
</dbReference>
<evidence type="ECO:0000313" key="27">
    <source>
        <dbReference type="Ensembl" id="ENSONIP00000047380.1"/>
    </source>
</evidence>
<comment type="similarity">
    <text evidence="4">Belongs to the bZIP family. CNC subfamily.</text>
</comment>
<keyword evidence="16" id="KW-0472">Membrane</keyword>
<reference evidence="27" key="3">
    <citation type="submission" date="2025-09" db="UniProtKB">
        <authorList>
            <consortium name="Ensembl"/>
        </authorList>
    </citation>
    <scope>IDENTIFICATION</scope>
</reference>
<keyword evidence="21" id="KW-0753">Steroid metabolism</keyword>
<keyword evidence="7" id="KW-0153">Cholesterol metabolism</keyword>
<evidence type="ECO:0000256" key="17">
    <source>
        <dbReference type="ARBA" id="ARBA00023159"/>
    </source>
</evidence>
<keyword evidence="12" id="KW-0805">Transcription regulation</keyword>
<reference evidence="27" key="2">
    <citation type="submission" date="2025-08" db="UniProtKB">
        <authorList>
            <consortium name="Ensembl"/>
        </authorList>
    </citation>
    <scope>IDENTIFICATION</scope>
</reference>
<dbReference type="PANTHER" id="PTHR24411:SF31">
    <property type="entry name" value="ENDOPLASMIC RETICULUM MEMBRANE SENSOR NFE2L1"/>
    <property type="match status" value="1"/>
</dbReference>
<evidence type="ECO:0000256" key="2">
    <source>
        <dbReference type="ARBA" id="ARBA00004643"/>
    </source>
</evidence>
<keyword evidence="8" id="KW-0812">Transmembrane</keyword>
<evidence type="ECO:0000256" key="11">
    <source>
        <dbReference type="ARBA" id="ARBA00022989"/>
    </source>
</evidence>
<evidence type="ECO:0000256" key="4">
    <source>
        <dbReference type="ARBA" id="ARBA00008157"/>
    </source>
</evidence>
<dbReference type="SUPFAM" id="SSF47454">
    <property type="entry name" value="A DNA-binding domain in eukaryotic transcription factors"/>
    <property type="match status" value="1"/>
</dbReference>
<name>A0A669CJ57_ORENI</name>
<evidence type="ECO:0000256" key="10">
    <source>
        <dbReference type="ARBA" id="ARBA00022968"/>
    </source>
</evidence>
<evidence type="ECO:0000256" key="25">
    <source>
        <dbReference type="SAM" id="MobiDB-lite"/>
    </source>
</evidence>
<evidence type="ECO:0000256" key="21">
    <source>
        <dbReference type="ARBA" id="ARBA00023221"/>
    </source>
</evidence>
<dbReference type="OMA" id="DMMTSFD"/>
<dbReference type="SMART" id="SM00338">
    <property type="entry name" value="BRLZ"/>
    <property type="match status" value="1"/>
</dbReference>
<evidence type="ECO:0000256" key="12">
    <source>
        <dbReference type="ARBA" id="ARBA00023015"/>
    </source>
</evidence>
<organism evidence="27 28">
    <name type="scientific">Oreochromis niloticus</name>
    <name type="common">Nile tilapia</name>
    <name type="synonym">Tilapia nilotica</name>
    <dbReference type="NCBI Taxonomy" id="8128"/>
    <lineage>
        <taxon>Eukaryota</taxon>
        <taxon>Metazoa</taxon>
        <taxon>Chordata</taxon>
        <taxon>Craniata</taxon>
        <taxon>Vertebrata</taxon>
        <taxon>Euteleostomi</taxon>
        <taxon>Actinopterygii</taxon>
        <taxon>Neopterygii</taxon>
        <taxon>Teleostei</taxon>
        <taxon>Neoteleostei</taxon>
        <taxon>Acanthomorphata</taxon>
        <taxon>Ovalentaria</taxon>
        <taxon>Cichlomorphae</taxon>
        <taxon>Cichliformes</taxon>
        <taxon>Cichlidae</taxon>
        <taxon>African cichlids</taxon>
        <taxon>Pseudocrenilabrinae</taxon>
        <taxon>Oreochromini</taxon>
        <taxon>Oreochromis</taxon>
    </lineage>
</organism>
<accession>A0A669CJ57</accession>
<dbReference type="Pfam" id="PF03131">
    <property type="entry name" value="bZIP_Maf"/>
    <property type="match status" value="1"/>
</dbReference>
<dbReference type="GeneTree" id="ENSGT00950000182892"/>
<evidence type="ECO:0000256" key="9">
    <source>
        <dbReference type="ARBA" id="ARBA00022824"/>
    </source>
</evidence>
<proteinExistence type="inferred from homology"/>
<dbReference type="PANTHER" id="PTHR24411">
    <property type="entry name" value="NUCLEAR FACTOR ERYTHROID 2-RELATED FACTOR"/>
    <property type="match status" value="1"/>
</dbReference>
<evidence type="ECO:0000256" key="18">
    <source>
        <dbReference type="ARBA" id="ARBA00023163"/>
    </source>
</evidence>
<dbReference type="InterPro" id="IPR004827">
    <property type="entry name" value="bZIP"/>
</dbReference>
<dbReference type="GO" id="GO:0008203">
    <property type="term" value="P:cholesterol metabolic process"/>
    <property type="evidence" value="ECO:0007669"/>
    <property type="project" value="UniProtKB-KW"/>
</dbReference>
<dbReference type="Ensembl" id="ENSONIT00000046353.1">
    <property type="protein sequence ID" value="ENSONIP00000047380.1"/>
    <property type="gene ID" value="ENSONIG00000041551.1"/>
</dbReference>
<keyword evidence="15" id="KW-0238">DNA-binding</keyword>
<evidence type="ECO:0000256" key="1">
    <source>
        <dbReference type="ARBA" id="ARBA00004123"/>
    </source>
</evidence>
<keyword evidence="9" id="KW-0256">Endoplasmic reticulum</keyword>
<keyword evidence="28" id="KW-1185">Reference proteome</keyword>
<dbReference type="KEGG" id="onl:102077341"/>
<dbReference type="Gene3D" id="1.10.880.10">
    <property type="entry name" value="Transcription factor, Skn-1-like, DNA-binding domain"/>
    <property type="match status" value="1"/>
</dbReference>
<dbReference type="CTD" id="405781"/>
<dbReference type="InParanoid" id="A0A669CJ57"/>
<dbReference type="InterPro" id="IPR008917">
    <property type="entry name" value="TF_DNA-bd_sf"/>
</dbReference>
<evidence type="ECO:0000256" key="22">
    <source>
        <dbReference type="ARBA" id="ARBA00023242"/>
    </source>
</evidence>
<protein>
    <recommendedName>
        <fullName evidence="5">Endoplasmic reticulum membrane sensor NFE2L1</fullName>
    </recommendedName>
    <alternativeName>
        <fullName evidence="24">Nuclear factor erythroid 2-related factor 1</fullName>
    </alternativeName>
    <alternativeName>
        <fullName evidence="23">Nuclear factor, erythroid derived 2, like 1</fullName>
    </alternativeName>
</protein>
<keyword evidence="6" id="KW-0678">Repressor</keyword>
<evidence type="ECO:0000256" key="8">
    <source>
        <dbReference type="ARBA" id="ARBA00022692"/>
    </source>
</evidence>
<keyword evidence="13" id="KW-0443">Lipid metabolism</keyword>
<dbReference type="GO" id="GO:0005789">
    <property type="term" value="C:endoplasmic reticulum membrane"/>
    <property type="evidence" value="ECO:0007669"/>
    <property type="project" value="UniProtKB-SubCell"/>
</dbReference>
<evidence type="ECO:0000256" key="13">
    <source>
        <dbReference type="ARBA" id="ARBA00023098"/>
    </source>
</evidence>
<keyword evidence="22" id="KW-0539">Nucleus</keyword>
<feature type="region of interest" description="Disordered" evidence="25">
    <location>
        <begin position="774"/>
        <end position="798"/>
    </location>
</feature>
<evidence type="ECO:0000256" key="14">
    <source>
        <dbReference type="ARBA" id="ARBA00023121"/>
    </source>
</evidence>
<evidence type="ECO:0000259" key="26">
    <source>
        <dbReference type="PROSITE" id="PS50217"/>
    </source>
</evidence>
<evidence type="ECO:0000256" key="16">
    <source>
        <dbReference type="ARBA" id="ARBA00023136"/>
    </source>
</evidence>
<feature type="compositionally biased region" description="Low complexity" evidence="25">
    <location>
        <begin position="493"/>
        <end position="520"/>
    </location>
</feature>
<dbReference type="GO" id="GO:0005634">
    <property type="term" value="C:nucleus"/>
    <property type="evidence" value="ECO:0007669"/>
    <property type="project" value="UniProtKB-SubCell"/>
</dbReference>
<dbReference type="InterPro" id="IPR047167">
    <property type="entry name" value="NFE2-like"/>
</dbReference>